<keyword evidence="2 9" id="KW-0255">Endonuclease</keyword>
<evidence type="ECO:0000256" key="7">
    <source>
        <dbReference type="SAM" id="MobiDB-lite"/>
    </source>
</evidence>
<dbReference type="InterPro" id="IPR007569">
    <property type="entry name" value="DUF559"/>
</dbReference>
<comment type="caution">
    <text evidence="9">The sequence shown here is derived from an EMBL/GenBank/DDBJ whole genome shotgun (WGS) entry which is preliminary data.</text>
</comment>
<dbReference type="Gene3D" id="3.40.960.10">
    <property type="entry name" value="VSR Endonuclease"/>
    <property type="match status" value="1"/>
</dbReference>
<evidence type="ECO:0000256" key="2">
    <source>
        <dbReference type="ARBA" id="ARBA00022759"/>
    </source>
</evidence>
<dbReference type="Pfam" id="PF04480">
    <property type="entry name" value="DUF559"/>
    <property type="match status" value="1"/>
</dbReference>
<feature type="region of interest" description="Disordered" evidence="7">
    <location>
        <begin position="1"/>
        <end position="25"/>
    </location>
</feature>
<feature type="domain" description="DUF559" evidence="8">
    <location>
        <begin position="95"/>
        <end position="133"/>
    </location>
</feature>
<keyword evidence="3" id="KW-0227">DNA damage</keyword>
<reference evidence="9 10" key="1">
    <citation type="submission" date="2018-03" db="EMBL/GenBank/DDBJ databases">
        <title>Bacteriophage NCPPB3778 and a type I-E CRISPR drive the evolution of the US Biological Select Agent, Rathayibacter toxicus.</title>
        <authorList>
            <person name="Davis E.W.II."/>
            <person name="Tabima J.F."/>
            <person name="Weisberg A.J."/>
            <person name="Dantas Lopes L."/>
            <person name="Wiseman M.S."/>
            <person name="Wiseman M.S."/>
            <person name="Pupko T."/>
            <person name="Belcher M.S."/>
            <person name="Sechler A.J."/>
            <person name="Tancos M.A."/>
            <person name="Schroeder B.K."/>
            <person name="Murray T.D."/>
            <person name="Luster D.G."/>
            <person name="Schneider W.L."/>
            <person name="Rogers E."/>
            <person name="Andreote F.D."/>
            <person name="Grunwald N.J."/>
            <person name="Putnam M.L."/>
            <person name="Chang J.H."/>
        </authorList>
    </citation>
    <scope>NUCLEOTIDE SEQUENCE [LARGE SCALE GENOMIC DNA]</scope>
    <source>
        <strain evidence="9 10">DSM 15933</strain>
    </source>
</reference>
<dbReference type="InterPro" id="IPR004603">
    <property type="entry name" value="DNA_mismatch_endonuc_vsr"/>
</dbReference>
<dbReference type="InterPro" id="IPR011335">
    <property type="entry name" value="Restrct_endonuc-II-like"/>
</dbReference>
<dbReference type="AlphaFoldDB" id="A0A2T4UUK6"/>
<sequence length="147" mass="17291">MTNSWASSAGARARMQANRGRDTKPELMLRSELHRRGLRYRVNLRPERDLRRTADLLFSRARVAVFVDGCFWHGCPQHFSQPKTNPDFWLKKIERNRNRDRDTSALLETRGWIVIRFWEHEIMEGAADSVEKAVREASQLGKKVREK</sequence>
<dbReference type="NCBIfam" id="TIGR00632">
    <property type="entry name" value="vsr"/>
    <property type="match status" value="1"/>
</dbReference>
<dbReference type="RefSeq" id="WP_107574728.1">
    <property type="nucleotide sequence ID" value="NZ_PZPL01000001.1"/>
</dbReference>
<evidence type="ECO:0000256" key="5">
    <source>
        <dbReference type="ARBA" id="ARBA00023204"/>
    </source>
</evidence>
<organism evidence="9 10">
    <name type="scientific">Rathayibacter caricis DSM 15933</name>
    <dbReference type="NCBI Taxonomy" id="1328867"/>
    <lineage>
        <taxon>Bacteria</taxon>
        <taxon>Bacillati</taxon>
        <taxon>Actinomycetota</taxon>
        <taxon>Actinomycetes</taxon>
        <taxon>Micrococcales</taxon>
        <taxon>Microbacteriaceae</taxon>
        <taxon>Rathayibacter</taxon>
    </lineage>
</organism>
<evidence type="ECO:0000259" key="8">
    <source>
        <dbReference type="Pfam" id="PF04480"/>
    </source>
</evidence>
<dbReference type="Proteomes" id="UP000241085">
    <property type="component" value="Unassembled WGS sequence"/>
</dbReference>
<evidence type="ECO:0000313" key="9">
    <source>
        <dbReference type="EMBL" id="PTL73228.1"/>
    </source>
</evidence>
<dbReference type="GO" id="GO:0016787">
    <property type="term" value="F:hydrolase activity"/>
    <property type="evidence" value="ECO:0007669"/>
    <property type="project" value="UniProtKB-KW"/>
</dbReference>
<dbReference type="GO" id="GO:0004519">
    <property type="term" value="F:endonuclease activity"/>
    <property type="evidence" value="ECO:0007669"/>
    <property type="project" value="UniProtKB-KW"/>
</dbReference>
<keyword evidence="1" id="KW-0540">Nuclease</keyword>
<dbReference type="CDD" id="cd00221">
    <property type="entry name" value="Vsr"/>
    <property type="match status" value="1"/>
</dbReference>
<dbReference type="EMBL" id="PZPL01000001">
    <property type="protein sequence ID" value="PTL73228.1"/>
    <property type="molecule type" value="Genomic_DNA"/>
</dbReference>
<gene>
    <name evidence="9" type="ORF">C1I63_10450</name>
</gene>
<accession>A0A2T4UUK6</accession>
<evidence type="ECO:0000256" key="1">
    <source>
        <dbReference type="ARBA" id="ARBA00022722"/>
    </source>
</evidence>
<dbReference type="GO" id="GO:0006298">
    <property type="term" value="P:mismatch repair"/>
    <property type="evidence" value="ECO:0007669"/>
    <property type="project" value="InterPro"/>
</dbReference>
<evidence type="ECO:0000256" key="3">
    <source>
        <dbReference type="ARBA" id="ARBA00022763"/>
    </source>
</evidence>
<protein>
    <submittedName>
        <fullName evidence="9">Very short patch repair endonuclease</fullName>
    </submittedName>
</protein>
<keyword evidence="4" id="KW-0378">Hydrolase</keyword>
<dbReference type="SUPFAM" id="SSF52980">
    <property type="entry name" value="Restriction endonuclease-like"/>
    <property type="match status" value="1"/>
</dbReference>
<evidence type="ECO:0000256" key="4">
    <source>
        <dbReference type="ARBA" id="ARBA00022801"/>
    </source>
</evidence>
<proteinExistence type="inferred from homology"/>
<keyword evidence="10" id="KW-1185">Reference proteome</keyword>
<evidence type="ECO:0000256" key="6">
    <source>
        <dbReference type="ARBA" id="ARBA00029466"/>
    </source>
</evidence>
<comment type="similarity">
    <text evidence="6">Belongs to the Vsr family.</text>
</comment>
<keyword evidence="5" id="KW-0234">DNA repair</keyword>
<name>A0A2T4UUK6_9MICO</name>
<dbReference type="Pfam" id="PF03852">
    <property type="entry name" value="Vsr"/>
    <property type="match status" value="1"/>
</dbReference>
<evidence type="ECO:0000313" key="10">
    <source>
        <dbReference type="Proteomes" id="UP000241085"/>
    </source>
</evidence>